<accession>A0ACC0JXV6</accession>
<keyword evidence="2" id="KW-1185">Reference proteome</keyword>
<protein>
    <submittedName>
        <fullName evidence="1">Uncharacterized protein</fullName>
    </submittedName>
</protein>
<comment type="caution">
    <text evidence="1">The sequence shown here is derived from an EMBL/GenBank/DDBJ whole genome shotgun (WGS) entry which is preliminary data.</text>
</comment>
<gene>
    <name evidence="1" type="ORF">MSG28_007457</name>
</gene>
<name>A0ACC0JXV6_CHOFU</name>
<reference evidence="1 2" key="1">
    <citation type="journal article" date="2022" name="Genome Biol. Evol.">
        <title>The Spruce Budworm Genome: Reconstructing the Evolutionary History of Antifreeze Proteins.</title>
        <authorList>
            <person name="Beliveau C."/>
            <person name="Gagne P."/>
            <person name="Picq S."/>
            <person name="Vernygora O."/>
            <person name="Keeling C.I."/>
            <person name="Pinkney K."/>
            <person name="Doucet D."/>
            <person name="Wen F."/>
            <person name="Johnston J.S."/>
            <person name="Maaroufi H."/>
            <person name="Boyle B."/>
            <person name="Laroche J."/>
            <person name="Dewar K."/>
            <person name="Juretic N."/>
            <person name="Blackburn G."/>
            <person name="Nisole A."/>
            <person name="Brunet B."/>
            <person name="Brandao M."/>
            <person name="Lumley L."/>
            <person name="Duan J."/>
            <person name="Quan G."/>
            <person name="Lucarotti C.J."/>
            <person name="Roe A.D."/>
            <person name="Sperling F.A.H."/>
            <person name="Levesque R.C."/>
            <person name="Cusson M."/>
        </authorList>
    </citation>
    <scope>NUCLEOTIDE SEQUENCE [LARGE SCALE GENOMIC DNA]</scope>
    <source>
        <strain evidence="1">Glfc:IPQL:Cfum</strain>
    </source>
</reference>
<proteinExistence type="predicted"/>
<sequence>MTDNCFVDITVEFLTVAFHNILYYASVYPESVFETRRKYSVVVYRCTHPEINQYIDLCLKSIAECLKNEQLSRTEFLVTDNKYEPLIKFVFNFDKRPQFDETLDAYLIQAEQNLRAFCLSLASNRSKFVVPDDCSFKIHIHTNESNAIAMANNPDLEDFPLVEVKEGFEDTNHIIPLRRFDVRCFNIDTYIELK</sequence>
<organism evidence="1 2">
    <name type="scientific">Choristoneura fumiferana</name>
    <name type="common">Spruce budworm moth</name>
    <name type="synonym">Archips fumiferana</name>
    <dbReference type="NCBI Taxonomy" id="7141"/>
    <lineage>
        <taxon>Eukaryota</taxon>
        <taxon>Metazoa</taxon>
        <taxon>Ecdysozoa</taxon>
        <taxon>Arthropoda</taxon>
        <taxon>Hexapoda</taxon>
        <taxon>Insecta</taxon>
        <taxon>Pterygota</taxon>
        <taxon>Neoptera</taxon>
        <taxon>Endopterygota</taxon>
        <taxon>Lepidoptera</taxon>
        <taxon>Glossata</taxon>
        <taxon>Ditrysia</taxon>
        <taxon>Tortricoidea</taxon>
        <taxon>Tortricidae</taxon>
        <taxon>Tortricinae</taxon>
        <taxon>Choristoneura</taxon>
    </lineage>
</organism>
<evidence type="ECO:0000313" key="2">
    <source>
        <dbReference type="Proteomes" id="UP001064048"/>
    </source>
</evidence>
<evidence type="ECO:0000313" key="1">
    <source>
        <dbReference type="EMBL" id="KAI8428783.1"/>
    </source>
</evidence>
<dbReference type="Proteomes" id="UP001064048">
    <property type="component" value="Chromosome 12"/>
</dbReference>
<dbReference type="EMBL" id="CM046112">
    <property type="protein sequence ID" value="KAI8428783.1"/>
    <property type="molecule type" value="Genomic_DNA"/>
</dbReference>